<dbReference type="Proteomes" id="UP001243195">
    <property type="component" value="Unassembled WGS sequence"/>
</dbReference>
<comment type="caution">
    <text evidence="2">The sequence shown here is derived from an EMBL/GenBank/DDBJ whole genome shotgun (WGS) entry which is preliminary data.</text>
</comment>
<evidence type="ECO:0000313" key="2">
    <source>
        <dbReference type="EMBL" id="MDQ9072752.1"/>
    </source>
</evidence>
<accession>A0AAW8JL77</accession>
<keyword evidence="1" id="KW-0732">Signal</keyword>
<reference evidence="2" key="1">
    <citation type="submission" date="2023-08" db="EMBL/GenBank/DDBJ databases">
        <title>Emergence of clinically-relevant ST2 carbapenem-resistant Acinetobacter baumannii strains in hospital sewages in Zhejiang, East of China.</title>
        <authorList>
            <person name="Kaichao C."/>
            <person name="Zhang R."/>
        </authorList>
    </citation>
    <scope>NUCLEOTIDE SEQUENCE</scope>
    <source>
        <strain evidence="2">M-SY-60</strain>
    </source>
</reference>
<dbReference type="Gene3D" id="3.10.450.50">
    <property type="match status" value="1"/>
</dbReference>
<evidence type="ECO:0000256" key="1">
    <source>
        <dbReference type="SAM" id="SignalP"/>
    </source>
</evidence>
<name>A0AAW8JL77_9GAMM</name>
<protein>
    <submittedName>
        <fullName evidence="2">DUF3828 domain-containing protein</fullName>
    </submittedName>
</protein>
<proteinExistence type="predicted"/>
<dbReference type="AlphaFoldDB" id="A0AAW8JL77"/>
<gene>
    <name evidence="2" type="ORF">RFH51_14935</name>
</gene>
<sequence length="155" mass="17425">MKKIFLGFAVVISSLSSHAAPNTCFKSSQDLVKTLYKNYPLNIDAKDISSQKPAILTQYFSKKLVDLLIKDQKCAAKIQGECYLGFNILSNAQDGPEDSQIKILQASPKVVTVKINFQPSAQFIDFVMQQQQGCYLIDDIKYDDHDSLRKILSQK</sequence>
<feature type="signal peptide" evidence="1">
    <location>
        <begin position="1"/>
        <end position="19"/>
    </location>
</feature>
<evidence type="ECO:0000313" key="3">
    <source>
        <dbReference type="Proteomes" id="UP001243195"/>
    </source>
</evidence>
<dbReference type="RefSeq" id="WP_308956954.1">
    <property type="nucleotide sequence ID" value="NZ_JAVICY010000027.1"/>
</dbReference>
<organism evidence="2 3">
    <name type="scientific">Acinetobacter gerneri</name>
    <dbReference type="NCBI Taxonomy" id="202952"/>
    <lineage>
        <taxon>Bacteria</taxon>
        <taxon>Pseudomonadati</taxon>
        <taxon>Pseudomonadota</taxon>
        <taxon>Gammaproteobacteria</taxon>
        <taxon>Moraxellales</taxon>
        <taxon>Moraxellaceae</taxon>
        <taxon>Acinetobacter</taxon>
    </lineage>
</organism>
<dbReference type="EMBL" id="JAVIDA010000025">
    <property type="protein sequence ID" value="MDQ9072752.1"/>
    <property type="molecule type" value="Genomic_DNA"/>
</dbReference>
<feature type="chain" id="PRO_5043319975" evidence="1">
    <location>
        <begin position="20"/>
        <end position="155"/>
    </location>
</feature>